<protein>
    <recommendedName>
        <fullName evidence="2">Ig-like domain-containing protein</fullName>
    </recommendedName>
</protein>
<evidence type="ECO:0000313" key="3">
    <source>
        <dbReference type="EMBL" id="KAH0623228.1"/>
    </source>
</evidence>
<sequence>MEGAQPKEWEWTFGDTPARTAEDKWFQQRAPSQGRAREHRRAGRVSVWDVGVGDLVETTVDPREDLGEELDQNPLVSCLELFIIFFGEYLTFATIGTSGFMNGNGACVEVTVPHDAVMQLIGSATELPCHYKTSVDKNFMLEWRFAPGSTSPDNGKQILYFTNNVLYKPGSQSERLSLLHDPPTLGDASIRLDNVCASDAGTYICEVNNPPDFYGTSSGIIQFIVLICKGTTSVPVGSDASLTCSSSEGVPAPVYSWTHLDSKITQPFSNMVQNEQTGSLLLTNVSTESSGTYQCVASNEYGHPSCQLSLRVTAAVKDIIKVNLEELNKPLEDAL</sequence>
<gene>
    <name evidence="3" type="ORF">JD844_031305</name>
</gene>
<dbReference type="InterPro" id="IPR042475">
    <property type="entry name" value="VSIG2"/>
</dbReference>
<dbReference type="InterPro" id="IPR007110">
    <property type="entry name" value="Ig-like_dom"/>
</dbReference>
<evidence type="ECO:0000259" key="2">
    <source>
        <dbReference type="PROSITE" id="PS50835"/>
    </source>
</evidence>
<dbReference type="Pfam" id="PF07686">
    <property type="entry name" value="V-set"/>
    <property type="match status" value="1"/>
</dbReference>
<comment type="caution">
    <text evidence="3">The sequence shown here is derived from an EMBL/GenBank/DDBJ whole genome shotgun (WGS) entry which is preliminary data.</text>
</comment>
<dbReference type="InterPro" id="IPR013106">
    <property type="entry name" value="Ig_V-set"/>
</dbReference>
<dbReference type="Pfam" id="PF13927">
    <property type="entry name" value="Ig_3"/>
    <property type="match status" value="1"/>
</dbReference>
<dbReference type="InterPro" id="IPR036179">
    <property type="entry name" value="Ig-like_dom_sf"/>
</dbReference>
<dbReference type="PANTHER" id="PTHR45046">
    <property type="entry name" value="V-SET AND IMMUNOGLOBULIN DOMAIN-CONTAINING PROTEIN 2"/>
    <property type="match status" value="1"/>
</dbReference>
<dbReference type="CDD" id="cd00096">
    <property type="entry name" value="Ig"/>
    <property type="match status" value="1"/>
</dbReference>
<dbReference type="SUPFAM" id="SSF48726">
    <property type="entry name" value="Immunoglobulin"/>
    <property type="match status" value="2"/>
</dbReference>
<accession>A0ABQ7T1R5</accession>
<evidence type="ECO:0000313" key="4">
    <source>
        <dbReference type="Proteomes" id="UP000826234"/>
    </source>
</evidence>
<dbReference type="SMART" id="SM00408">
    <property type="entry name" value="IGc2"/>
    <property type="match status" value="2"/>
</dbReference>
<dbReference type="PROSITE" id="PS50835">
    <property type="entry name" value="IG_LIKE"/>
    <property type="match status" value="2"/>
</dbReference>
<feature type="domain" description="Ig-like" evidence="2">
    <location>
        <begin position="122"/>
        <end position="209"/>
    </location>
</feature>
<dbReference type="InterPro" id="IPR013783">
    <property type="entry name" value="Ig-like_fold"/>
</dbReference>
<feature type="domain" description="Ig-like" evidence="2">
    <location>
        <begin position="211"/>
        <end position="313"/>
    </location>
</feature>
<feature type="region of interest" description="Disordered" evidence="1">
    <location>
        <begin position="1"/>
        <end position="40"/>
    </location>
</feature>
<evidence type="ECO:0000256" key="1">
    <source>
        <dbReference type="SAM" id="MobiDB-lite"/>
    </source>
</evidence>
<dbReference type="Proteomes" id="UP000826234">
    <property type="component" value="Unassembled WGS sequence"/>
</dbReference>
<dbReference type="PANTHER" id="PTHR45046:SF1">
    <property type="entry name" value="V-SET AND IMMUNOGLOBULIN DOMAIN-CONTAINING PROTEIN 2"/>
    <property type="match status" value="1"/>
</dbReference>
<name>A0ABQ7T1R5_PHRPL</name>
<feature type="compositionally biased region" description="Basic and acidic residues" evidence="1">
    <location>
        <begin position="1"/>
        <end position="10"/>
    </location>
</feature>
<organism evidence="3 4">
    <name type="scientific">Phrynosoma platyrhinos</name>
    <name type="common">Desert horned lizard</name>
    <dbReference type="NCBI Taxonomy" id="52577"/>
    <lineage>
        <taxon>Eukaryota</taxon>
        <taxon>Metazoa</taxon>
        <taxon>Chordata</taxon>
        <taxon>Craniata</taxon>
        <taxon>Vertebrata</taxon>
        <taxon>Euteleostomi</taxon>
        <taxon>Lepidosauria</taxon>
        <taxon>Squamata</taxon>
        <taxon>Bifurcata</taxon>
        <taxon>Unidentata</taxon>
        <taxon>Episquamata</taxon>
        <taxon>Toxicofera</taxon>
        <taxon>Iguania</taxon>
        <taxon>Phrynosomatidae</taxon>
        <taxon>Phrynosomatinae</taxon>
        <taxon>Phrynosoma</taxon>
    </lineage>
</organism>
<dbReference type="SMART" id="SM00409">
    <property type="entry name" value="IG"/>
    <property type="match status" value="2"/>
</dbReference>
<keyword evidence="4" id="KW-1185">Reference proteome</keyword>
<proteinExistence type="predicted"/>
<dbReference type="InterPro" id="IPR003599">
    <property type="entry name" value="Ig_sub"/>
</dbReference>
<dbReference type="EMBL" id="JAIPUX010003283">
    <property type="protein sequence ID" value="KAH0623228.1"/>
    <property type="molecule type" value="Genomic_DNA"/>
</dbReference>
<dbReference type="Gene3D" id="2.60.40.10">
    <property type="entry name" value="Immunoglobulins"/>
    <property type="match status" value="2"/>
</dbReference>
<reference evidence="3 4" key="1">
    <citation type="journal article" date="2022" name="Gigascience">
        <title>A chromosome-level genome assembly and annotation of the desert horned lizard, Phrynosoma platyrhinos, provides insight into chromosomal rearrangements among reptiles.</title>
        <authorList>
            <person name="Koochekian N."/>
            <person name="Ascanio A."/>
            <person name="Farleigh K."/>
            <person name="Card D.C."/>
            <person name="Schield D.R."/>
            <person name="Castoe T.A."/>
            <person name="Jezkova T."/>
        </authorList>
    </citation>
    <scope>NUCLEOTIDE SEQUENCE [LARGE SCALE GENOMIC DNA]</scope>
    <source>
        <strain evidence="3">NK-2021</strain>
    </source>
</reference>
<dbReference type="InterPro" id="IPR003598">
    <property type="entry name" value="Ig_sub2"/>
</dbReference>